<keyword evidence="2" id="KW-1185">Reference proteome</keyword>
<name>A0A0N4YYL3_NIPBR</name>
<reference evidence="3" key="1">
    <citation type="submission" date="2017-02" db="UniProtKB">
        <authorList>
            <consortium name="WormBaseParasite"/>
        </authorList>
    </citation>
    <scope>IDENTIFICATION</scope>
</reference>
<dbReference type="Proteomes" id="UP000271162">
    <property type="component" value="Unassembled WGS sequence"/>
</dbReference>
<proteinExistence type="predicted"/>
<accession>A0A0N4YYL3</accession>
<evidence type="ECO:0000313" key="1">
    <source>
        <dbReference type="EMBL" id="VDL87099.1"/>
    </source>
</evidence>
<reference evidence="1 2" key="2">
    <citation type="submission" date="2018-11" db="EMBL/GenBank/DDBJ databases">
        <authorList>
            <consortium name="Pathogen Informatics"/>
        </authorList>
    </citation>
    <scope>NUCLEOTIDE SEQUENCE [LARGE SCALE GENOMIC DNA]</scope>
</reference>
<dbReference type="AlphaFoldDB" id="A0A0N4YYL3"/>
<protein>
    <submittedName>
        <fullName evidence="3">Ras-GEF domain-containing protein</fullName>
    </submittedName>
</protein>
<dbReference type="EMBL" id="UYSL01027825">
    <property type="protein sequence ID" value="VDL87099.1"/>
    <property type="molecule type" value="Genomic_DNA"/>
</dbReference>
<dbReference type="WBParaSite" id="NBR_0002233501-mRNA-1">
    <property type="protein sequence ID" value="NBR_0002233501-mRNA-1"/>
    <property type="gene ID" value="NBR_0002233501"/>
</dbReference>
<evidence type="ECO:0000313" key="3">
    <source>
        <dbReference type="WBParaSite" id="NBR_0002233501-mRNA-1"/>
    </source>
</evidence>
<sequence>MQENDLLEGREYTLMGICIPMMQVLAEEWTSFLESAEEWTSFPDSVEEWTSFLVHWHCQRIYLKISYLGDFSPSALRRYFYWWLRAAAALRKKPRFREIIAVEAVAAVARSRIFPEPEKCRNFVAKTLYFSLTCRPGDA</sequence>
<gene>
    <name evidence="1" type="ORF">NBR_LOCUS22336</name>
</gene>
<evidence type="ECO:0000313" key="2">
    <source>
        <dbReference type="Proteomes" id="UP000271162"/>
    </source>
</evidence>
<organism evidence="3">
    <name type="scientific">Nippostrongylus brasiliensis</name>
    <name type="common">Rat hookworm</name>
    <dbReference type="NCBI Taxonomy" id="27835"/>
    <lineage>
        <taxon>Eukaryota</taxon>
        <taxon>Metazoa</taxon>
        <taxon>Ecdysozoa</taxon>
        <taxon>Nematoda</taxon>
        <taxon>Chromadorea</taxon>
        <taxon>Rhabditida</taxon>
        <taxon>Rhabditina</taxon>
        <taxon>Rhabditomorpha</taxon>
        <taxon>Strongyloidea</taxon>
        <taxon>Heligmosomidae</taxon>
        <taxon>Nippostrongylus</taxon>
    </lineage>
</organism>